<evidence type="ECO:0000313" key="2">
    <source>
        <dbReference type="EMBL" id="PRO66919.1"/>
    </source>
</evidence>
<dbReference type="PANTHER" id="PTHR43283:SF7">
    <property type="entry name" value="BETA-LACTAMASE-RELATED DOMAIN-CONTAINING PROTEIN"/>
    <property type="match status" value="1"/>
</dbReference>
<evidence type="ECO:0000259" key="1">
    <source>
        <dbReference type="Pfam" id="PF00144"/>
    </source>
</evidence>
<proteinExistence type="predicted"/>
<dbReference type="Pfam" id="PF00144">
    <property type="entry name" value="Beta-lactamase"/>
    <property type="match status" value="1"/>
</dbReference>
<reference evidence="2 3" key="1">
    <citation type="submission" date="2018-03" db="EMBL/GenBank/DDBJ databases">
        <title>Bacillus urumqiensis sp. nov., a moderately haloalkaliphilic bacterium isolated from a salt lake.</title>
        <authorList>
            <person name="Zhao B."/>
            <person name="Liao Z."/>
        </authorList>
    </citation>
    <scope>NUCLEOTIDE SEQUENCE [LARGE SCALE GENOMIC DNA]</scope>
    <source>
        <strain evidence="2 3">BZ-SZ-XJ18</strain>
    </source>
</reference>
<sequence length="281" mass="31277">MNKADLQKEHAAYHMAGGAIYQNGKPLFHYVDRSQNEKKPVNSVTKSIVSILTAAALEKEDVSAERPISDFLSVEGPAGSLTVDTLWKMRSGFTDDVWKKRQEDSWLKPFMKESPPGGEFTYSNTDSFLLAAVLHEVTGGLADFADEILFRPAEVSDWTFDTAPEGIPAGAYGIRLLPGDLLKTAEFIRATAAGETSLPASWVTEGWKAESKTGMRGQQYGRHWWIEPASGIPYAAGRFGKIIAFIPEHNVSAAFVGDLQKEELLPFRWFMQFAKEQDWLR</sequence>
<dbReference type="AlphaFoldDB" id="A0A2P6MKV8"/>
<evidence type="ECO:0000313" key="3">
    <source>
        <dbReference type="Proteomes" id="UP000243650"/>
    </source>
</evidence>
<keyword evidence="3" id="KW-1185">Reference proteome</keyword>
<dbReference type="InterPro" id="IPR012338">
    <property type="entry name" value="Beta-lactam/transpept-like"/>
</dbReference>
<feature type="domain" description="Beta-lactamase-related" evidence="1">
    <location>
        <begin position="11"/>
        <end position="256"/>
    </location>
</feature>
<dbReference type="InterPro" id="IPR050789">
    <property type="entry name" value="Diverse_Enzym_Activities"/>
</dbReference>
<protein>
    <recommendedName>
        <fullName evidence="1">Beta-lactamase-related domain-containing protein</fullName>
    </recommendedName>
</protein>
<gene>
    <name evidence="2" type="ORF">C6I21_03070</name>
</gene>
<dbReference type="InterPro" id="IPR001466">
    <property type="entry name" value="Beta-lactam-related"/>
</dbReference>
<organism evidence="2 3">
    <name type="scientific">Alkalicoccus urumqiensis</name>
    <name type="common">Bacillus urumqiensis</name>
    <dbReference type="NCBI Taxonomy" id="1548213"/>
    <lineage>
        <taxon>Bacteria</taxon>
        <taxon>Bacillati</taxon>
        <taxon>Bacillota</taxon>
        <taxon>Bacilli</taxon>
        <taxon>Bacillales</taxon>
        <taxon>Bacillaceae</taxon>
        <taxon>Alkalicoccus</taxon>
    </lineage>
</organism>
<comment type="caution">
    <text evidence="2">The sequence shown here is derived from an EMBL/GenBank/DDBJ whole genome shotgun (WGS) entry which is preliminary data.</text>
</comment>
<dbReference type="Proteomes" id="UP000243650">
    <property type="component" value="Unassembled WGS sequence"/>
</dbReference>
<name>A0A2P6MKV8_ALKUR</name>
<dbReference type="Gene3D" id="3.40.710.10">
    <property type="entry name" value="DD-peptidase/beta-lactamase superfamily"/>
    <property type="match status" value="1"/>
</dbReference>
<accession>A0A2P6MKV8</accession>
<dbReference type="PANTHER" id="PTHR43283">
    <property type="entry name" value="BETA-LACTAMASE-RELATED"/>
    <property type="match status" value="1"/>
</dbReference>
<dbReference type="EMBL" id="PVNS01000002">
    <property type="protein sequence ID" value="PRO66919.1"/>
    <property type="molecule type" value="Genomic_DNA"/>
</dbReference>
<dbReference type="RefSeq" id="WP_105957955.1">
    <property type="nucleotide sequence ID" value="NZ_PVNS01000002.1"/>
</dbReference>
<dbReference type="OrthoDB" id="9773047at2"/>
<dbReference type="SUPFAM" id="SSF56601">
    <property type="entry name" value="beta-lactamase/transpeptidase-like"/>
    <property type="match status" value="1"/>
</dbReference>